<keyword evidence="1" id="KW-0256">Endoplasmic reticulum</keyword>
<keyword evidence="1" id="KW-0653">Protein transport</keyword>
<evidence type="ECO:0000313" key="2">
    <source>
        <dbReference type="EMBL" id="KAH9323373.1"/>
    </source>
</evidence>
<keyword evidence="1" id="KW-0813">Transport</keyword>
<keyword evidence="1" id="KW-0479">Metal-binding</keyword>
<dbReference type="GO" id="GO:0090110">
    <property type="term" value="P:COPII-coated vesicle cargo loading"/>
    <property type="evidence" value="ECO:0007669"/>
    <property type="project" value="TreeGrafter"/>
</dbReference>
<keyword evidence="3" id="KW-1185">Reference proteome</keyword>
<feature type="non-terminal residue" evidence="2">
    <location>
        <position position="1"/>
    </location>
</feature>
<dbReference type="GO" id="GO:0046872">
    <property type="term" value="F:metal ion binding"/>
    <property type="evidence" value="ECO:0007669"/>
    <property type="project" value="UniProtKB-KW"/>
</dbReference>
<accession>A0AA38LFW1</accession>
<reference evidence="2 3" key="1">
    <citation type="journal article" date="2021" name="Nat. Plants">
        <title>The Taxus genome provides insights into paclitaxel biosynthesis.</title>
        <authorList>
            <person name="Xiong X."/>
            <person name="Gou J."/>
            <person name="Liao Q."/>
            <person name="Li Y."/>
            <person name="Zhou Q."/>
            <person name="Bi G."/>
            <person name="Li C."/>
            <person name="Du R."/>
            <person name="Wang X."/>
            <person name="Sun T."/>
            <person name="Guo L."/>
            <person name="Liang H."/>
            <person name="Lu P."/>
            <person name="Wu Y."/>
            <person name="Zhang Z."/>
            <person name="Ro D.K."/>
            <person name="Shang Y."/>
            <person name="Huang S."/>
            <person name="Yan J."/>
        </authorList>
    </citation>
    <scope>NUCLEOTIDE SEQUENCE [LARGE SCALE GENOMIC DNA]</scope>
    <source>
        <strain evidence="2">Ta-2019</strain>
    </source>
</reference>
<protein>
    <recommendedName>
        <fullName evidence="1">Protein transport protein SEC23</fullName>
    </recommendedName>
</protein>
<comment type="function">
    <text evidence="1">Component of the coat protein complex II (COPII) which promotes the formation of transport vesicles from the endoplasmic reticulum (ER). The coat has two main functions, the physical deformation of the endoplasmic reticulum membrane into vesicles and the selection of cargo molecules.</text>
</comment>
<dbReference type="EMBL" id="JAHRHJ020000003">
    <property type="protein sequence ID" value="KAH9323373.1"/>
    <property type="molecule type" value="Genomic_DNA"/>
</dbReference>
<dbReference type="AlphaFoldDB" id="A0AA38LFW1"/>
<dbReference type="Proteomes" id="UP000824469">
    <property type="component" value="Unassembled WGS sequence"/>
</dbReference>
<comment type="caution">
    <text evidence="2">The sequence shown here is derived from an EMBL/GenBank/DDBJ whole genome shotgun (WGS) entry which is preliminary data.</text>
</comment>
<keyword evidence="1" id="KW-0968">Cytoplasmic vesicle</keyword>
<gene>
    <name evidence="2" type="ORF">KI387_018012</name>
</gene>
<evidence type="ECO:0000256" key="1">
    <source>
        <dbReference type="RuleBase" id="RU365030"/>
    </source>
</evidence>
<dbReference type="SUPFAM" id="SSF81995">
    <property type="entry name" value="beta-sandwich domain of Sec23/24"/>
    <property type="match status" value="1"/>
</dbReference>
<dbReference type="GO" id="GO:0015031">
    <property type="term" value="P:protein transport"/>
    <property type="evidence" value="ECO:0007669"/>
    <property type="project" value="UniProtKB-KW"/>
</dbReference>
<dbReference type="Gene3D" id="2.60.40.1670">
    <property type="entry name" value="beta-sandwich domain of Sec23/24"/>
    <property type="match status" value="1"/>
</dbReference>
<evidence type="ECO:0000313" key="3">
    <source>
        <dbReference type="Proteomes" id="UP000824469"/>
    </source>
</evidence>
<dbReference type="GO" id="GO:0005789">
    <property type="term" value="C:endoplasmic reticulum membrane"/>
    <property type="evidence" value="ECO:0007669"/>
    <property type="project" value="UniProtKB-SubCell"/>
</dbReference>
<keyword evidence="1" id="KW-0862">Zinc</keyword>
<dbReference type="InterPro" id="IPR037364">
    <property type="entry name" value="Sec23"/>
</dbReference>
<comment type="similarity">
    <text evidence="1">Belongs to the SEC23/SEC24 family. SEC23 subfamily.</text>
</comment>
<organism evidence="2 3">
    <name type="scientific">Taxus chinensis</name>
    <name type="common">Chinese yew</name>
    <name type="synonym">Taxus wallichiana var. chinensis</name>
    <dbReference type="NCBI Taxonomy" id="29808"/>
    <lineage>
        <taxon>Eukaryota</taxon>
        <taxon>Viridiplantae</taxon>
        <taxon>Streptophyta</taxon>
        <taxon>Embryophyta</taxon>
        <taxon>Tracheophyta</taxon>
        <taxon>Spermatophyta</taxon>
        <taxon>Pinopsida</taxon>
        <taxon>Pinidae</taxon>
        <taxon>Conifers II</taxon>
        <taxon>Cupressales</taxon>
        <taxon>Taxaceae</taxon>
        <taxon>Taxus</taxon>
    </lineage>
</organism>
<dbReference type="PANTHER" id="PTHR11141">
    <property type="entry name" value="PROTEIN TRANSPORT PROTEIN SEC23"/>
    <property type="match status" value="1"/>
</dbReference>
<comment type="subcellular location">
    <subcellularLocation>
        <location evidence="1">Cytoplasmic vesicle</location>
        <location evidence="1">COPII-coated vesicle membrane</location>
        <topology evidence="1">Peripheral membrane protein</topology>
        <orientation evidence="1">Cytoplasmic side</orientation>
    </subcellularLocation>
    <subcellularLocation>
        <location evidence="1">Endoplasmic reticulum membrane</location>
        <topology evidence="1">Peripheral membrane protein</topology>
        <orientation evidence="1">Cytoplasmic side</orientation>
    </subcellularLocation>
</comment>
<keyword evidence="1" id="KW-0963">Cytoplasm</keyword>
<dbReference type="GO" id="GO:0005096">
    <property type="term" value="F:GTPase activator activity"/>
    <property type="evidence" value="ECO:0007669"/>
    <property type="project" value="TreeGrafter"/>
</dbReference>
<keyword evidence="1" id="KW-0931">ER-Golgi transport</keyword>
<name>A0AA38LFW1_TAXCH</name>
<dbReference type="GO" id="GO:0070971">
    <property type="term" value="C:endoplasmic reticulum exit site"/>
    <property type="evidence" value="ECO:0007669"/>
    <property type="project" value="TreeGrafter"/>
</dbReference>
<keyword evidence="1" id="KW-0472">Membrane</keyword>
<dbReference type="GO" id="GO:0030127">
    <property type="term" value="C:COPII vesicle coat"/>
    <property type="evidence" value="ECO:0007669"/>
    <property type="project" value="TreeGrafter"/>
</dbReference>
<feature type="non-terminal residue" evidence="2">
    <location>
        <position position="58"/>
    </location>
</feature>
<proteinExistence type="inferred from homology"/>
<sequence length="58" mass="6306">KGQACADTVIGQGNTTSWKMCGLDKNTSLTVFFDIAPSERSSSTLQAGNQQFFIQFQT</sequence>
<dbReference type="PANTHER" id="PTHR11141:SF0">
    <property type="entry name" value="PROTEIN TRANSPORT PROTEIN SEC23"/>
    <property type="match status" value="1"/>
</dbReference>